<dbReference type="PATRIC" id="fig|1423813.3.peg.2375"/>
<reference evidence="3 4" key="1">
    <citation type="journal article" date="2015" name="Genome Announc.">
        <title>Expanding the biotechnology potential of lactobacilli through comparative genomics of 213 strains and associated genera.</title>
        <authorList>
            <person name="Sun Z."/>
            <person name="Harris H.M."/>
            <person name="McCann A."/>
            <person name="Guo C."/>
            <person name="Argimon S."/>
            <person name="Zhang W."/>
            <person name="Yang X."/>
            <person name="Jeffery I.B."/>
            <person name="Cooney J.C."/>
            <person name="Kagawa T.F."/>
            <person name="Liu W."/>
            <person name="Song Y."/>
            <person name="Salvetti E."/>
            <person name="Wrobel A."/>
            <person name="Rasinkangas P."/>
            <person name="Parkhill J."/>
            <person name="Rea M.C."/>
            <person name="O'Sullivan O."/>
            <person name="Ritari J."/>
            <person name="Douillard F.P."/>
            <person name="Paul Ross R."/>
            <person name="Yang R."/>
            <person name="Briner A.E."/>
            <person name="Felis G.E."/>
            <person name="de Vos W.M."/>
            <person name="Barrangou R."/>
            <person name="Klaenhammer T.R."/>
            <person name="Caufield P.W."/>
            <person name="Cui Y."/>
            <person name="Zhang H."/>
            <person name="O'Toole P.W."/>
        </authorList>
    </citation>
    <scope>NUCLEOTIDE SEQUENCE [LARGE SCALE GENOMIC DNA]</scope>
    <source>
        <strain evidence="3 4">DSM 20634</strain>
    </source>
</reference>
<name>A0A0R2A2G7_9LACO</name>
<keyword evidence="2" id="KW-0472">Membrane</keyword>
<dbReference type="RefSeq" id="WP_057779588.1">
    <property type="nucleotide sequence ID" value="NZ_AYYY01000043.1"/>
</dbReference>
<gene>
    <name evidence="3" type="ORF">FC26_GL002329</name>
</gene>
<feature type="compositionally biased region" description="Low complexity" evidence="1">
    <location>
        <begin position="193"/>
        <end position="307"/>
    </location>
</feature>
<feature type="compositionally biased region" description="Low complexity" evidence="1">
    <location>
        <begin position="161"/>
        <end position="180"/>
    </location>
</feature>
<feature type="region of interest" description="Disordered" evidence="1">
    <location>
        <begin position="161"/>
        <end position="307"/>
    </location>
</feature>
<evidence type="ECO:0000256" key="2">
    <source>
        <dbReference type="SAM" id="Phobius"/>
    </source>
</evidence>
<proteinExistence type="predicted"/>
<keyword evidence="4" id="KW-1185">Reference proteome</keyword>
<keyword evidence="2" id="KW-0812">Transmembrane</keyword>
<dbReference type="AlphaFoldDB" id="A0A0R2A2G7"/>
<evidence type="ECO:0000313" key="3">
    <source>
        <dbReference type="EMBL" id="KRM61111.1"/>
    </source>
</evidence>
<organism evidence="3 4">
    <name type="scientific">Paucilactobacillus vaccinostercus DSM 20634</name>
    <dbReference type="NCBI Taxonomy" id="1423813"/>
    <lineage>
        <taxon>Bacteria</taxon>
        <taxon>Bacillati</taxon>
        <taxon>Bacillota</taxon>
        <taxon>Bacilli</taxon>
        <taxon>Lactobacillales</taxon>
        <taxon>Lactobacillaceae</taxon>
        <taxon>Paucilactobacillus</taxon>
    </lineage>
</organism>
<keyword evidence="2" id="KW-1133">Transmembrane helix</keyword>
<feature type="compositionally biased region" description="Basic residues" evidence="1">
    <location>
        <begin position="181"/>
        <end position="192"/>
    </location>
</feature>
<dbReference type="EMBL" id="AYYY01000043">
    <property type="protein sequence ID" value="KRM61111.1"/>
    <property type="molecule type" value="Genomic_DNA"/>
</dbReference>
<evidence type="ECO:0000313" key="4">
    <source>
        <dbReference type="Proteomes" id="UP000051733"/>
    </source>
</evidence>
<feature type="compositionally biased region" description="Polar residues" evidence="1">
    <location>
        <begin position="77"/>
        <end position="96"/>
    </location>
</feature>
<sequence>MTEKKQTRVARNEDKNTDSPRMLWLKQQLHLKSVENTEPVKFNQKTVNHSRVKSAPDSGARRSKTAAPKNESRRLFQPSSSVTRNSMDQPTAPLTNKTKKGQGGYRPHFKAATGAGRQHINWRTWFQIRTFKKHPLPFILAGCAVIAVFVIGLALNADTSVTKTTSASTSTDTSVSSTSSSKKKHKTTKKSQRSSQQATKTTETATSHAAQAANSATSGVSHTTAQSSSTTKTAGTQSSTTQNRASTASSSHATSTASHSASAKTASSTTASKASSSSTADSSSAADQANTTSSSAATSGSASSLSN</sequence>
<feature type="region of interest" description="Disordered" evidence="1">
    <location>
        <begin position="1"/>
        <end position="108"/>
    </location>
</feature>
<feature type="compositionally biased region" description="Basic and acidic residues" evidence="1">
    <location>
        <begin position="1"/>
        <end position="18"/>
    </location>
</feature>
<dbReference type="Proteomes" id="UP000051733">
    <property type="component" value="Unassembled WGS sequence"/>
</dbReference>
<accession>A0A0R2A2G7</accession>
<protein>
    <submittedName>
        <fullName evidence="3">Uncharacterized protein</fullName>
    </submittedName>
</protein>
<feature type="transmembrane region" description="Helical" evidence="2">
    <location>
        <begin position="136"/>
        <end position="155"/>
    </location>
</feature>
<evidence type="ECO:0000256" key="1">
    <source>
        <dbReference type="SAM" id="MobiDB-lite"/>
    </source>
</evidence>
<comment type="caution">
    <text evidence="3">The sequence shown here is derived from an EMBL/GenBank/DDBJ whole genome shotgun (WGS) entry which is preliminary data.</text>
</comment>
<dbReference type="STRING" id="1423813.FC26_GL002329"/>